<dbReference type="InterPro" id="IPR001537">
    <property type="entry name" value="SpoU_MeTrfase"/>
</dbReference>
<reference evidence="5 6" key="1">
    <citation type="journal article" date="2015" name="Genome Announc.">
        <title>Expanding the biotechnology potential of lactobacilli through comparative genomics of 213 strains and associated genera.</title>
        <authorList>
            <person name="Sun Z."/>
            <person name="Harris H.M."/>
            <person name="McCann A."/>
            <person name="Guo C."/>
            <person name="Argimon S."/>
            <person name="Zhang W."/>
            <person name="Yang X."/>
            <person name="Jeffery I.B."/>
            <person name="Cooney J.C."/>
            <person name="Kagawa T.F."/>
            <person name="Liu W."/>
            <person name="Song Y."/>
            <person name="Salvetti E."/>
            <person name="Wrobel A."/>
            <person name="Rasinkangas P."/>
            <person name="Parkhill J."/>
            <person name="Rea M.C."/>
            <person name="O'Sullivan O."/>
            <person name="Ritari J."/>
            <person name="Douillard F.P."/>
            <person name="Paul Ross R."/>
            <person name="Yang R."/>
            <person name="Briner A.E."/>
            <person name="Felis G.E."/>
            <person name="de Vos W.M."/>
            <person name="Barrangou R."/>
            <person name="Klaenhammer T.R."/>
            <person name="Caufield P.W."/>
            <person name="Cui Y."/>
            <person name="Zhang H."/>
            <person name="O'Toole P.W."/>
        </authorList>
    </citation>
    <scope>NUCLEOTIDE SEQUENCE [LARGE SCALE GENOMIC DNA]</scope>
    <source>
        <strain evidence="5 6">DSM 16991</strain>
    </source>
</reference>
<proteinExistence type="inferred from homology"/>
<evidence type="ECO:0000256" key="3">
    <source>
        <dbReference type="ARBA" id="ARBA00022679"/>
    </source>
</evidence>
<dbReference type="EMBL" id="AZFW01000146">
    <property type="protein sequence ID" value="KRM24082.1"/>
    <property type="molecule type" value="Genomic_DNA"/>
</dbReference>
<name>A0A0R1X1C0_9LACO</name>
<accession>A0A0R1X1C0</accession>
<evidence type="ECO:0000313" key="6">
    <source>
        <dbReference type="Proteomes" id="UP000050949"/>
    </source>
</evidence>
<dbReference type="Gene3D" id="3.30.1330.30">
    <property type="match status" value="1"/>
</dbReference>
<comment type="similarity">
    <text evidence="1">Belongs to the class IV-like SAM-binding methyltransferase superfamily. RNA methyltransferase TrmH family.</text>
</comment>
<dbReference type="PATRIC" id="fig|1122147.4.peg.1533"/>
<dbReference type="Gene3D" id="3.40.1280.10">
    <property type="match status" value="1"/>
</dbReference>
<dbReference type="OrthoDB" id="9785673at2"/>
<dbReference type="InterPro" id="IPR051259">
    <property type="entry name" value="rRNA_Methyltransferase"/>
</dbReference>
<organism evidence="5 6">
    <name type="scientific">Schleiferilactobacillus harbinensis DSM 16991</name>
    <dbReference type="NCBI Taxonomy" id="1122147"/>
    <lineage>
        <taxon>Bacteria</taxon>
        <taxon>Bacillati</taxon>
        <taxon>Bacillota</taxon>
        <taxon>Bacilli</taxon>
        <taxon>Lactobacillales</taxon>
        <taxon>Lactobacillaceae</taxon>
        <taxon>Schleiferilactobacillus</taxon>
    </lineage>
</organism>
<dbReference type="InterPro" id="IPR029064">
    <property type="entry name" value="Ribosomal_eL30-like_sf"/>
</dbReference>
<evidence type="ECO:0000313" key="5">
    <source>
        <dbReference type="EMBL" id="KRM24082.1"/>
    </source>
</evidence>
<dbReference type="InterPro" id="IPR029028">
    <property type="entry name" value="Alpha/beta_knot_MTases"/>
</dbReference>
<dbReference type="Proteomes" id="UP000050949">
    <property type="component" value="Unassembled WGS sequence"/>
</dbReference>
<dbReference type="SMART" id="SM00967">
    <property type="entry name" value="SpoU_sub_bind"/>
    <property type="match status" value="1"/>
</dbReference>
<dbReference type="PANTHER" id="PTHR43191">
    <property type="entry name" value="RRNA METHYLTRANSFERASE 3"/>
    <property type="match status" value="1"/>
</dbReference>
<dbReference type="eggNOG" id="COG0566">
    <property type="taxonomic scope" value="Bacteria"/>
</dbReference>
<dbReference type="RefSeq" id="WP_027828469.1">
    <property type="nucleotide sequence ID" value="NZ_AUEH01000020.1"/>
</dbReference>
<dbReference type="Pfam" id="PF22435">
    <property type="entry name" value="MRM3-like_sub_bind"/>
    <property type="match status" value="1"/>
</dbReference>
<keyword evidence="2 5" id="KW-0489">Methyltransferase</keyword>
<comment type="caution">
    <text evidence="5">The sequence shown here is derived from an EMBL/GenBank/DDBJ whole genome shotgun (WGS) entry which is preliminary data.</text>
</comment>
<sequence>MEYIESVHNDQIKTAIKLQTKKYQTKSGSYFLEGPHLIEEAVKAGVALKQLFITENHQDDHIVKQFYDQSIMISDQVANHLAATETNQGMFAIAPIPDVSLPAQLTGGWLLLDAVQDPGNVGTMIRTADAAGFAGVIIGVGTAWPFNPKVVRAMQGSQFHLRLVQAPMADAIKQLQAEQAPVYGTLVNDAAVDYRTIQPTATFGLIIGNEGAGMDPALSSQTTANLVIPIPGHAESLNAAIAAGILMFHFVA</sequence>
<dbReference type="InterPro" id="IPR013123">
    <property type="entry name" value="SpoU_subst-bd"/>
</dbReference>
<gene>
    <name evidence="5" type="ORF">FC91_GL001478</name>
</gene>
<dbReference type="SUPFAM" id="SSF75217">
    <property type="entry name" value="alpha/beta knot"/>
    <property type="match status" value="1"/>
</dbReference>
<dbReference type="GO" id="GO:0032259">
    <property type="term" value="P:methylation"/>
    <property type="evidence" value="ECO:0007669"/>
    <property type="project" value="UniProtKB-KW"/>
</dbReference>
<evidence type="ECO:0000256" key="2">
    <source>
        <dbReference type="ARBA" id="ARBA00022603"/>
    </source>
</evidence>
<dbReference type="CDD" id="cd18095">
    <property type="entry name" value="SpoU-like_rRNA-MTase"/>
    <property type="match status" value="1"/>
</dbReference>
<dbReference type="Pfam" id="PF00588">
    <property type="entry name" value="SpoU_methylase"/>
    <property type="match status" value="1"/>
</dbReference>
<evidence type="ECO:0000256" key="1">
    <source>
        <dbReference type="ARBA" id="ARBA00007228"/>
    </source>
</evidence>
<dbReference type="AlphaFoldDB" id="A0A0R1X1C0"/>
<dbReference type="GO" id="GO:0006396">
    <property type="term" value="P:RNA processing"/>
    <property type="evidence" value="ECO:0007669"/>
    <property type="project" value="InterPro"/>
</dbReference>
<dbReference type="GO" id="GO:0005737">
    <property type="term" value="C:cytoplasm"/>
    <property type="evidence" value="ECO:0007669"/>
    <property type="project" value="UniProtKB-ARBA"/>
</dbReference>
<dbReference type="SUPFAM" id="SSF55315">
    <property type="entry name" value="L30e-like"/>
    <property type="match status" value="1"/>
</dbReference>
<dbReference type="InterPro" id="IPR029026">
    <property type="entry name" value="tRNA_m1G_MTases_N"/>
</dbReference>
<dbReference type="GO" id="GO:0008173">
    <property type="term" value="F:RNA methyltransferase activity"/>
    <property type="evidence" value="ECO:0007669"/>
    <property type="project" value="InterPro"/>
</dbReference>
<feature type="domain" description="RNA 2-O ribose methyltransferase substrate binding" evidence="4">
    <location>
        <begin position="31"/>
        <end position="100"/>
    </location>
</feature>
<evidence type="ECO:0000259" key="4">
    <source>
        <dbReference type="SMART" id="SM00967"/>
    </source>
</evidence>
<dbReference type="PANTHER" id="PTHR43191:SF2">
    <property type="entry name" value="RRNA METHYLTRANSFERASE 3, MITOCHONDRIAL"/>
    <property type="match status" value="1"/>
</dbReference>
<dbReference type="GO" id="GO:0003723">
    <property type="term" value="F:RNA binding"/>
    <property type="evidence" value="ECO:0007669"/>
    <property type="project" value="InterPro"/>
</dbReference>
<dbReference type="InterPro" id="IPR053888">
    <property type="entry name" value="MRM3-like_sub_bind"/>
</dbReference>
<protein>
    <submittedName>
        <fullName evidence="5">rRNA methyltransferase</fullName>
    </submittedName>
</protein>
<keyword evidence="3 5" id="KW-0808">Transferase</keyword>